<name>A0A8H7I6I3_9AGAM</name>
<feature type="region of interest" description="Disordered" evidence="1">
    <location>
        <begin position="152"/>
        <end position="179"/>
    </location>
</feature>
<proteinExistence type="predicted"/>
<reference evidence="2" key="1">
    <citation type="submission" date="2020-09" db="EMBL/GenBank/DDBJ databases">
        <title>Comparative genome analyses of four rice-infecting Rhizoctonia solani isolates reveal extensive enrichment of homogalacturonan modification genes.</title>
        <authorList>
            <person name="Lee D.-Y."/>
            <person name="Jeon J."/>
            <person name="Kim K.-T."/>
            <person name="Cheong K."/>
            <person name="Song H."/>
            <person name="Choi G."/>
            <person name="Ko J."/>
            <person name="Opiyo S.O."/>
            <person name="Zuo S."/>
            <person name="Madhav S."/>
            <person name="Lee Y.-H."/>
            <person name="Wang G.-L."/>
        </authorList>
    </citation>
    <scope>NUCLEOTIDE SEQUENCE</scope>
    <source>
        <strain evidence="2">AG1-IA B2</strain>
    </source>
</reference>
<comment type="caution">
    <text evidence="2">The sequence shown here is derived from an EMBL/GenBank/DDBJ whole genome shotgun (WGS) entry which is preliminary data.</text>
</comment>
<feature type="region of interest" description="Disordered" evidence="1">
    <location>
        <begin position="1"/>
        <end position="24"/>
    </location>
</feature>
<evidence type="ECO:0000313" key="2">
    <source>
        <dbReference type="EMBL" id="KAF8752251.1"/>
    </source>
</evidence>
<dbReference type="EMBL" id="JACYCF010000016">
    <property type="protein sequence ID" value="KAF8752251.1"/>
    <property type="molecule type" value="Genomic_DNA"/>
</dbReference>
<accession>A0A8H7I6I3</accession>
<evidence type="ECO:0000256" key="1">
    <source>
        <dbReference type="SAM" id="MobiDB-lite"/>
    </source>
</evidence>
<evidence type="ECO:0008006" key="4">
    <source>
        <dbReference type="Google" id="ProtNLM"/>
    </source>
</evidence>
<dbReference type="Pfam" id="PF11951">
    <property type="entry name" value="Fungal_trans_2"/>
    <property type="match status" value="1"/>
</dbReference>
<dbReference type="Proteomes" id="UP000614334">
    <property type="component" value="Unassembled WGS sequence"/>
</dbReference>
<dbReference type="InterPro" id="IPR021858">
    <property type="entry name" value="Fun_TF"/>
</dbReference>
<organism evidence="2 3">
    <name type="scientific">Rhizoctonia solani</name>
    <dbReference type="NCBI Taxonomy" id="456999"/>
    <lineage>
        <taxon>Eukaryota</taxon>
        <taxon>Fungi</taxon>
        <taxon>Dikarya</taxon>
        <taxon>Basidiomycota</taxon>
        <taxon>Agaricomycotina</taxon>
        <taxon>Agaricomycetes</taxon>
        <taxon>Cantharellales</taxon>
        <taxon>Ceratobasidiaceae</taxon>
        <taxon>Rhizoctonia</taxon>
    </lineage>
</organism>
<protein>
    <recommendedName>
        <fullName evidence="4">Fungal-specific transcription factor domain-containing protein</fullName>
    </recommendedName>
</protein>
<sequence>MRRVMFDSTTSTGPEELASSLGPSASTITLAVSPSSESGPTALPNLSGDAPSSFSLPEIYQVTIRDFQRSSQTSVVEYSSATVKDNLVSQESSSGSQLVPCSDNDQFPALILESLRNSLITSISTDPDTSIALTSGQASLLSSLFSLARSDSQSPKLTETDPNNQVVASQDGPSWPSVLWHEDEDSVANDDDDDPEGIRAIICRSPTPDPNTQAMHCHLCSKPVSKPDMFREFDAFSSSLSRCPLGELHSVRAPESCRDDQRRRVMQFASSPGPNKECLIANVIGRLSKSQSLVTGRCRLWMLRTQAHQHIEDFHSEGPAIERARDMQNAHRVLDSMMEHFAATDVLISVATARPMFFKYDVKCTPQTYAQLLKGDYGLRWLHGAPDHFIVLLAWINALYEEYGTNADPMYIGEIESQVRSTKIEPNFTPDAVLLILRLAVQECWRQAVCVYLYMVLCGAQADDPRVTRAVRSFVYIVDGVSPGRNPDSFLFIPIMMVGCFAHREQDRSVLRRRMMGLQECSNPGAASYECLEVLEDVWERTRAEDRPAVWSDLRLSYRKITGV</sequence>
<evidence type="ECO:0000313" key="3">
    <source>
        <dbReference type="Proteomes" id="UP000614334"/>
    </source>
</evidence>
<dbReference type="AlphaFoldDB" id="A0A8H7I6I3"/>
<gene>
    <name evidence="2" type="ORF">RHS01_07981</name>
</gene>
<feature type="compositionally biased region" description="Polar residues" evidence="1">
    <location>
        <begin position="155"/>
        <end position="172"/>
    </location>
</feature>